<sequence>MDLWEEKKNKREKMKEYFDIVHNDGLHFRQPWVFDVQEEVQRLKKRMNKMADEIAELKSLCPMVHEFRYCTRTQKYQALTSHFHILVYDSDAFWFFRLELRSELLLGKNAQVYLRTK</sequence>
<evidence type="ECO:0000313" key="2">
    <source>
        <dbReference type="EMBL" id="CAF2098819.1"/>
    </source>
</evidence>
<protein>
    <submittedName>
        <fullName evidence="2">(rape) hypothetical protein</fullName>
    </submittedName>
    <submittedName>
        <fullName evidence="3">BnaA05g17870D protein</fullName>
    </submittedName>
</protein>
<name>A0A078GK43_BRANA</name>
<reference evidence="2" key="3">
    <citation type="submission" date="2021-01" db="EMBL/GenBank/DDBJ databases">
        <authorList>
            <consortium name="Genoscope - CEA"/>
            <person name="William W."/>
        </authorList>
    </citation>
    <scope>NUCLEOTIDE SEQUENCE</scope>
</reference>
<keyword evidence="1" id="KW-0175">Coiled coil</keyword>
<dbReference type="EMBL" id="HG994359">
    <property type="protein sequence ID" value="CAF2098819.1"/>
    <property type="molecule type" value="Genomic_DNA"/>
</dbReference>
<reference evidence="3" key="2">
    <citation type="submission" date="2014-06" db="EMBL/GenBank/DDBJ databases">
        <authorList>
            <person name="Genoscope - CEA"/>
        </authorList>
    </citation>
    <scope>NUCLEOTIDE SEQUENCE</scope>
</reference>
<accession>A0A078GK43</accession>
<feature type="coiled-coil region" evidence="1">
    <location>
        <begin position="33"/>
        <end position="60"/>
    </location>
</feature>
<dbReference type="PaxDb" id="3708-A0A078GK43"/>
<evidence type="ECO:0000313" key="3">
    <source>
        <dbReference type="EMBL" id="CDY26925.1"/>
    </source>
</evidence>
<dbReference type="Gramene" id="CDY26925">
    <property type="protein sequence ID" value="CDY26925"/>
    <property type="gene ID" value="GSBRNA2T00036647001"/>
</dbReference>
<evidence type="ECO:0000313" key="4">
    <source>
        <dbReference type="Proteomes" id="UP000028999"/>
    </source>
</evidence>
<organism evidence="3 4">
    <name type="scientific">Brassica napus</name>
    <name type="common">Rape</name>
    <dbReference type="NCBI Taxonomy" id="3708"/>
    <lineage>
        <taxon>Eukaryota</taxon>
        <taxon>Viridiplantae</taxon>
        <taxon>Streptophyta</taxon>
        <taxon>Embryophyta</taxon>
        <taxon>Tracheophyta</taxon>
        <taxon>Spermatophyta</taxon>
        <taxon>Magnoliopsida</taxon>
        <taxon>eudicotyledons</taxon>
        <taxon>Gunneridae</taxon>
        <taxon>Pentapetalae</taxon>
        <taxon>rosids</taxon>
        <taxon>malvids</taxon>
        <taxon>Brassicales</taxon>
        <taxon>Brassicaceae</taxon>
        <taxon>Brassiceae</taxon>
        <taxon>Brassica</taxon>
    </lineage>
</organism>
<dbReference type="EMBL" id="LK032196">
    <property type="protein sequence ID" value="CDY26925.1"/>
    <property type="molecule type" value="Genomic_DNA"/>
</dbReference>
<dbReference type="SMR" id="A0A078GK43"/>
<proteinExistence type="predicted"/>
<dbReference type="AlphaFoldDB" id="A0A078GK43"/>
<dbReference type="Proteomes" id="UP000028999">
    <property type="component" value="Unassembled WGS sequence"/>
</dbReference>
<reference evidence="3 4" key="1">
    <citation type="journal article" date="2014" name="Science">
        <title>Plant genetics. Early allopolyploid evolution in the post-Neolithic Brassica napus oilseed genome.</title>
        <authorList>
            <person name="Chalhoub B."/>
            <person name="Denoeud F."/>
            <person name="Liu S."/>
            <person name="Parkin I.A."/>
            <person name="Tang H."/>
            <person name="Wang X."/>
            <person name="Chiquet J."/>
            <person name="Belcram H."/>
            <person name="Tong C."/>
            <person name="Samans B."/>
            <person name="Correa M."/>
            <person name="Da Silva C."/>
            <person name="Just J."/>
            <person name="Falentin C."/>
            <person name="Koh C.S."/>
            <person name="Le Clainche I."/>
            <person name="Bernard M."/>
            <person name="Bento P."/>
            <person name="Noel B."/>
            <person name="Labadie K."/>
            <person name="Alberti A."/>
            <person name="Charles M."/>
            <person name="Arnaud D."/>
            <person name="Guo H."/>
            <person name="Daviaud C."/>
            <person name="Alamery S."/>
            <person name="Jabbari K."/>
            <person name="Zhao M."/>
            <person name="Edger P.P."/>
            <person name="Chelaifa H."/>
            <person name="Tack D."/>
            <person name="Lassalle G."/>
            <person name="Mestiri I."/>
            <person name="Schnel N."/>
            <person name="Le Paslier M.C."/>
            <person name="Fan G."/>
            <person name="Renault V."/>
            <person name="Bayer P.E."/>
            <person name="Golicz A.A."/>
            <person name="Manoli S."/>
            <person name="Lee T.H."/>
            <person name="Thi V.H."/>
            <person name="Chalabi S."/>
            <person name="Hu Q."/>
            <person name="Fan C."/>
            <person name="Tollenaere R."/>
            <person name="Lu Y."/>
            <person name="Battail C."/>
            <person name="Shen J."/>
            <person name="Sidebottom C.H."/>
            <person name="Wang X."/>
            <person name="Canaguier A."/>
            <person name="Chauveau A."/>
            <person name="Berard A."/>
            <person name="Deniot G."/>
            <person name="Guan M."/>
            <person name="Liu Z."/>
            <person name="Sun F."/>
            <person name="Lim Y.P."/>
            <person name="Lyons E."/>
            <person name="Town C.D."/>
            <person name="Bancroft I."/>
            <person name="Wang X."/>
            <person name="Meng J."/>
            <person name="Ma J."/>
            <person name="Pires J.C."/>
            <person name="King G.J."/>
            <person name="Brunel D."/>
            <person name="Delourme R."/>
            <person name="Renard M."/>
            <person name="Aury J.M."/>
            <person name="Adams K.L."/>
            <person name="Batley J."/>
            <person name="Snowdon R.J."/>
            <person name="Tost J."/>
            <person name="Edwards D."/>
            <person name="Zhou Y."/>
            <person name="Hua W."/>
            <person name="Sharpe A.G."/>
            <person name="Paterson A.H."/>
            <person name="Guan C."/>
            <person name="Wincker P."/>
        </authorList>
    </citation>
    <scope>NUCLEOTIDE SEQUENCE [LARGE SCALE GENOMIC DNA]</scope>
    <source>
        <strain evidence="4">cv. Darmor-bzh</strain>
    </source>
</reference>
<gene>
    <name evidence="3" type="primary">BnaA05g17870D</name>
    <name evidence="2" type="ORF">DARMORV10_A05P24330.1</name>
    <name evidence="3" type="ORF">GSBRNA2T00036647001</name>
</gene>
<evidence type="ECO:0000256" key="1">
    <source>
        <dbReference type="SAM" id="Coils"/>
    </source>
</evidence>
<dbReference type="Proteomes" id="UP001295469">
    <property type="component" value="Chromosome A05"/>
</dbReference>
<keyword evidence="4" id="KW-1185">Reference proteome</keyword>